<evidence type="ECO:0000256" key="1">
    <source>
        <dbReference type="SAM" id="MobiDB-lite"/>
    </source>
</evidence>
<comment type="caution">
    <text evidence="2">The sequence shown here is derived from an EMBL/GenBank/DDBJ whole genome shotgun (WGS) entry which is preliminary data.</text>
</comment>
<evidence type="ECO:0000313" key="2">
    <source>
        <dbReference type="EMBL" id="GMH14465.1"/>
    </source>
</evidence>
<name>A0AAD3SMH2_NEPGR</name>
<dbReference type="AlphaFoldDB" id="A0AAD3SMH2"/>
<organism evidence="2 3">
    <name type="scientific">Nepenthes gracilis</name>
    <name type="common">Slender pitcher plant</name>
    <dbReference type="NCBI Taxonomy" id="150966"/>
    <lineage>
        <taxon>Eukaryota</taxon>
        <taxon>Viridiplantae</taxon>
        <taxon>Streptophyta</taxon>
        <taxon>Embryophyta</taxon>
        <taxon>Tracheophyta</taxon>
        <taxon>Spermatophyta</taxon>
        <taxon>Magnoliopsida</taxon>
        <taxon>eudicotyledons</taxon>
        <taxon>Gunneridae</taxon>
        <taxon>Pentapetalae</taxon>
        <taxon>Caryophyllales</taxon>
        <taxon>Nepenthaceae</taxon>
        <taxon>Nepenthes</taxon>
    </lineage>
</organism>
<keyword evidence="3" id="KW-1185">Reference proteome</keyword>
<dbReference type="EMBL" id="BSYO01000014">
    <property type="protein sequence ID" value="GMH14465.1"/>
    <property type="molecule type" value="Genomic_DNA"/>
</dbReference>
<accession>A0AAD3SMH2</accession>
<reference evidence="2" key="1">
    <citation type="submission" date="2023-05" db="EMBL/GenBank/DDBJ databases">
        <title>Nepenthes gracilis genome sequencing.</title>
        <authorList>
            <person name="Fukushima K."/>
        </authorList>
    </citation>
    <scope>NUCLEOTIDE SEQUENCE</scope>
    <source>
        <strain evidence="2">SING2019-196</strain>
    </source>
</reference>
<dbReference type="Proteomes" id="UP001279734">
    <property type="component" value="Unassembled WGS sequence"/>
</dbReference>
<protein>
    <submittedName>
        <fullName evidence="2">Uncharacterized protein</fullName>
    </submittedName>
</protein>
<sequence>MADSDNGQIVDGNQLLATPSLHHFYECSFPSLFVALHRLRLDEREREGREKQAKRENGNKSEWEKGRRSSAAGDFEGKGVVAIAVDAVVGSTVNHCTITAMFFATLICADISTRSAMLLLLLDYLMQLLVFPSLCTAVFGKMQGSDEFAEILGIGEAFWKKQLLGCSSCILIFLIKSC</sequence>
<feature type="compositionally biased region" description="Basic and acidic residues" evidence="1">
    <location>
        <begin position="45"/>
        <end position="67"/>
    </location>
</feature>
<gene>
    <name evidence="2" type="ORF">Nepgr_016306</name>
</gene>
<proteinExistence type="predicted"/>
<feature type="region of interest" description="Disordered" evidence="1">
    <location>
        <begin position="45"/>
        <end position="72"/>
    </location>
</feature>
<evidence type="ECO:0000313" key="3">
    <source>
        <dbReference type="Proteomes" id="UP001279734"/>
    </source>
</evidence>